<dbReference type="EMBL" id="JARAOO010000014">
    <property type="protein sequence ID" value="KAJ7944220.1"/>
    <property type="molecule type" value="Genomic_DNA"/>
</dbReference>
<dbReference type="KEGG" id="qsa:O6P43_033657"/>
<comment type="caution">
    <text evidence="9">The sequence shown here is derived from an EMBL/GenBank/DDBJ whole genome shotgun (WGS) entry which is preliminary data.</text>
</comment>
<feature type="transmembrane region" description="Helical" evidence="6">
    <location>
        <begin position="122"/>
        <end position="138"/>
    </location>
</feature>
<evidence type="ECO:0000313" key="10">
    <source>
        <dbReference type="Proteomes" id="UP001163823"/>
    </source>
</evidence>
<protein>
    <recommendedName>
        <fullName evidence="6">WAT1-related protein</fullName>
    </recommendedName>
</protein>
<feature type="transmembrane region" description="Helical" evidence="6">
    <location>
        <begin position="199"/>
        <end position="219"/>
    </location>
</feature>
<dbReference type="GO" id="GO:0016020">
    <property type="term" value="C:membrane"/>
    <property type="evidence" value="ECO:0007669"/>
    <property type="project" value="UniProtKB-SubCell"/>
</dbReference>
<proteinExistence type="inferred from homology"/>
<feature type="domain" description="EamA" evidence="8">
    <location>
        <begin position="201"/>
        <end position="339"/>
    </location>
</feature>
<feature type="transmembrane region" description="Helical" evidence="6">
    <location>
        <begin position="89"/>
        <end position="110"/>
    </location>
</feature>
<dbReference type="AlphaFoldDB" id="A0AAD7P740"/>
<dbReference type="PANTHER" id="PTHR31218">
    <property type="entry name" value="WAT1-RELATED PROTEIN"/>
    <property type="match status" value="1"/>
</dbReference>
<organism evidence="9 10">
    <name type="scientific">Quillaja saponaria</name>
    <name type="common">Soap bark tree</name>
    <dbReference type="NCBI Taxonomy" id="32244"/>
    <lineage>
        <taxon>Eukaryota</taxon>
        <taxon>Viridiplantae</taxon>
        <taxon>Streptophyta</taxon>
        <taxon>Embryophyta</taxon>
        <taxon>Tracheophyta</taxon>
        <taxon>Spermatophyta</taxon>
        <taxon>Magnoliopsida</taxon>
        <taxon>eudicotyledons</taxon>
        <taxon>Gunneridae</taxon>
        <taxon>Pentapetalae</taxon>
        <taxon>rosids</taxon>
        <taxon>fabids</taxon>
        <taxon>Fabales</taxon>
        <taxon>Quillajaceae</taxon>
        <taxon>Quillaja</taxon>
    </lineage>
</organism>
<reference evidence="9" key="1">
    <citation type="journal article" date="2023" name="Science">
        <title>Elucidation of the pathway for biosynthesis of saponin adjuvants from the soapbark tree.</title>
        <authorList>
            <person name="Reed J."/>
            <person name="Orme A."/>
            <person name="El-Demerdash A."/>
            <person name="Owen C."/>
            <person name="Martin L.B.B."/>
            <person name="Misra R.C."/>
            <person name="Kikuchi S."/>
            <person name="Rejzek M."/>
            <person name="Martin A.C."/>
            <person name="Harkess A."/>
            <person name="Leebens-Mack J."/>
            <person name="Louveau T."/>
            <person name="Stephenson M.J."/>
            <person name="Osbourn A."/>
        </authorList>
    </citation>
    <scope>NUCLEOTIDE SEQUENCE</scope>
    <source>
        <strain evidence="9">S10</strain>
    </source>
</reference>
<comment type="similarity">
    <text evidence="2 6">Belongs to the drug/metabolite transporter (DMT) superfamily. Plant drug/metabolite exporter (P-DME) (TC 2.A.7.4) family.</text>
</comment>
<name>A0AAD7P740_QUISA</name>
<dbReference type="InterPro" id="IPR037185">
    <property type="entry name" value="EmrE-like"/>
</dbReference>
<evidence type="ECO:0000256" key="2">
    <source>
        <dbReference type="ARBA" id="ARBA00007635"/>
    </source>
</evidence>
<dbReference type="SUPFAM" id="SSF103481">
    <property type="entry name" value="Multidrug resistance efflux transporter EmrE"/>
    <property type="match status" value="2"/>
</dbReference>
<keyword evidence="5 6" id="KW-0472">Membrane</keyword>
<dbReference type="Proteomes" id="UP001163823">
    <property type="component" value="Chromosome 14"/>
</dbReference>
<sequence length="382" mass="41445">MSASMGGSESSAPAKRLQYMVPERTKLHLAVFFSQFCHAGNQIFLRIALNTGVSKLVFPVYRNTTALLLLAPLAYFLEKKDRPSVTPLFLIQFFLLGLVGITLKEGFYLLGLDNTSPTFASAMQNSVPAATFLMAAILRFEQVHFARKDGIAKVLGTLASVAGASVITLYKGPTIYSSNLALHQMQLVYSLGDATGKNWTLGCIYLIGHCLCWAAWIVSQASVLQKYPAPLSVAAYTCFFGILQFLMIGAYFVRDSQAWQVNSTVELCCILYTGLVASGIASATQTWAIGKGGPVFVSVYQPVQTLLVAIMASIVLGEEFYLGGIIGAVLIIAGLYLVVWGKNEESKFTRENATIPDMSEIQQGESCDRSSLVQPLLTPSPR</sequence>
<keyword evidence="10" id="KW-1185">Reference proteome</keyword>
<feature type="region of interest" description="Disordered" evidence="7">
    <location>
        <begin position="359"/>
        <end position="382"/>
    </location>
</feature>
<evidence type="ECO:0000256" key="4">
    <source>
        <dbReference type="ARBA" id="ARBA00022989"/>
    </source>
</evidence>
<dbReference type="InterPro" id="IPR000620">
    <property type="entry name" value="EamA_dom"/>
</dbReference>
<evidence type="ECO:0000256" key="3">
    <source>
        <dbReference type="ARBA" id="ARBA00022692"/>
    </source>
</evidence>
<evidence type="ECO:0000256" key="6">
    <source>
        <dbReference type="RuleBase" id="RU363077"/>
    </source>
</evidence>
<evidence type="ECO:0000256" key="1">
    <source>
        <dbReference type="ARBA" id="ARBA00004141"/>
    </source>
</evidence>
<feature type="transmembrane region" description="Helical" evidence="6">
    <location>
        <begin position="264"/>
        <end position="283"/>
    </location>
</feature>
<feature type="transmembrane region" description="Helical" evidence="6">
    <location>
        <begin position="231"/>
        <end position="252"/>
    </location>
</feature>
<feature type="transmembrane region" description="Helical" evidence="6">
    <location>
        <begin position="320"/>
        <end position="340"/>
    </location>
</feature>
<evidence type="ECO:0000256" key="7">
    <source>
        <dbReference type="SAM" id="MobiDB-lite"/>
    </source>
</evidence>
<comment type="subcellular location">
    <subcellularLocation>
        <location evidence="1 6">Membrane</location>
        <topology evidence="1 6">Multi-pass membrane protein</topology>
    </subcellularLocation>
</comment>
<feature type="domain" description="EamA" evidence="8">
    <location>
        <begin position="28"/>
        <end position="167"/>
    </location>
</feature>
<dbReference type="GO" id="GO:0022857">
    <property type="term" value="F:transmembrane transporter activity"/>
    <property type="evidence" value="ECO:0007669"/>
    <property type="project" value="InterPro"/>
</dbReference>
<dbReference type="Pfam" id="PF00892">
    <property type="entry name" value="EamA"/>
    <property type="match status" value="2"/>
</dbReference>
<evidence type="ECO:0000313" key="9">
    <source>
        <dbReference type="EMBL" id="KAJ7944220.1"/>
    </source>
</evidence>
<gene>
    <name evidence="9" type="ORF">O6P43_033657</name>
</gene>
<feature type="compositionally biased region" description="Polar residues" evidence="7">
    <location>
        <begin position="360"/>
        <end position="373"/>
    </location>
</feature>
<keyword evidence="3 6" id="KW-0812">Transmembrane</keyword>
<feature type="transmembrane region" description="Helical" evidence="6">
    <location>
        <begin position="60"/>
        <end position="77"/>
    </location>
</feature>
<dbReference type="InterPro" id="IPR030184">
    <property type="entry name" value="WAT1-related"/>
</dbReference>
<accession>A0AAD7P740</accession>
<evidence type="ECO:0000259" key="8">
    <source>
        <dbReference type="Pfam" id="PF00892"/>
    </source>
</evidence>
<keyword evidence="4 6" id="KW-1133">Transmembrane helix</keyword>
<evidence type="ECO:0000256" key="5">
    <source>
        <dbReference type="ARBA" id="ARBA00023136"/>
    </source>
</evidence>